<dbReference type="EMBL" id="HBGG01008883">
    <property type="protein sequence ID" value="CAD9202239.1"/>
    <property type="molecule type" value="Transcribed_RNA"/>
</dbReference>
<feature type="region of interest" description="Disordered" evidence="1">
    <location>
        <begin position="244"/>
        <end position="287"/>
    </location>
</feature>
<sequence>MQTHSRFPTCVLPCSTVEQPPLVASEGPPSESEARDKDSDSFFISWLESQSHLQPLQSRETGRGPSISHPFIPVQASSNQSSFNFPLKHQQMHERAVYLALTEYYTAKERYKTAANMRRPQRQTWGEALVFGGSDSSNSFLYQLASCSIWIAPLLIPVMAYTLRLAHLSSALHIAAPACGVVLLMLLLCERWVKLDPVVEQVDAARHAKVEHVVDPVTDSEAVIDSTVKGTPVKETIPTVPWQHARGPRLRPESRRRRLSQEQRIRKAAHSTHGPGRNAFHSGQTDQGMSMRILRDSISRVQTALYGEPAKGEFSADGMGMEEAALEVNRLACTVGVAPEALAQPTCDQPALLLRKLEEIKHVLGIM</sequence>
<feature type="compositionally biased region" description="Basic residues" evidence="1">
    <location>
        <begin position="246"/>
        <end position="258"/>
    </location>
</feature>
<protein>
    <submittedName>
        <fullName evidence="2">Uncharacterized protein</fullName>
    </submittedName>
</protein>
<evidence type="ECO:0000256" key="1">
    <source>
        <dbReference type="SAM" id="MobiDB-lite"/>
    </source>
</evidence>
<reference evidence="2" key="1">
    <citation type="submission" date="2021-01" db="EMBL/GenBank/DDBJ databases">
        <authorList>
            <person name="Corre E."/>
            <person name="Pelletier E."/>
            <person name="Niang G."/>
            <person name="Scheremetjew M."/>
            <person name="Finn R."/>
            <person name="Kale V."/>
            <person name="Holt S."/>
            <person name="Cochrane G."/>
            <person name="Meng A."/>
            <person name="Brown T."/>
            <person name="Cohen L."/>
        </authorList>
    </citation>
    <scope>NUCLEOTIDE SEQUENCE</scope>
    <source>
        <strain evidence="2">PLY429</strain>
    </source>
</reference>
<accession>A0A7S1SM15</accession>
<proteinExistence type="predicted"/>
<dbReference type="AlphaFoldDB" id="A0A7S1SM15"/>
<evidence type="ECO:0000313" key="2">
    <source>
        <dbReference type="EMBL" id="CAD9202239.1"/>
    </source>
</evidence>
<organism evidence="2">
    <name type="scientific">Tetraselmis chuii</name>
    <dbReference type="NCBI Taxonomy" id="63592"/>
    <lineage>
        <taxon>Eukaryota</taxon>
        <taxon>Viridiplantae</taxon>
        <taxon>Chlorophyta</taxon>
        <taxon>core chlorophytes</taxon>
        <taxon>Chlorodendrophyceae</taxon>
        <taxon>Chlorodendrales</taxon>
        <taxon>Chlorodendraceae</taxon>
        <taxon>Tetraselmis</taxon>
    </lineage>
</organism>
<gene>
    <name evidence="2" type="ORF">TCHU04912_LOCUS4472</name>
</gene>
<name>A0A7S1SM15_9CHLO</name>